<evidence type="ECO:0000313" key="2">
    <source>
        <dbReference type="EMBL" id="KAG0460819.1"/>
    </source>
</evidence>
<comment type="caution">
    <text evidence="2">The sequence shown here is derived from an EMBL/GenBank/DDBJ whole genome shotgun (WGS) entry which is preliminary data.</text>
</comment>
<protein>
    <submittedName>
        <fullName evidence="2">Uncharacterized protein</fullName>
    </submittedName>
</protein>
<keyword evidence="3" id="KW-1185">Reference proteome</keyword>
<name>A0A835PW17_VANPL</name>
<accession>A0A835PW17</accession>
<organism evidence="2 3">
    <name type="scientific">Vanilla planifolia</name>
    <name type="common">Vanilla</name>
    <dbReference type="NCBI Taxonomy" id="51239"/>
    <lineage>
        <taxon>Eukaryota</taxon>
        <taxon>Viridiplantae</taxon>
        <taxon>Streptophyta</taxon>
        <taxon>Embryophyta</taxon>
        <taxon>Tracheophyta</taxon>
        <taxon>Spermatophyta</taxon>
        <taxon>Magnoliopsida</taxon>
        <taxon>Liliopsida</taxon>
        <taxon>Asparagales</taxon>
        <taxon>Orchidaceae</taxon>
        <taxon>Vanilloideae</taxon>
        <taxon>Vanilleae</taxon>
        <taxon>Vanilla</taxon>
    </lineage>
</organism>
<dbReference type="EMBL" id="JADCNL010000011">
    <property type="protein sequence ID" value="KAG0460819.1"/>
    <property type="molecule type" value="Genomic_DNA"/>
</dbReference>
<reference evidence="2 3" key="1">
    <citation type="journal article" date="2020" name="Nat. Food">
        <title>A phased Vanilla planifolia genome enables genetic improvement of flavour and production.</title>
        <authorList>
            <person name="Hasing T."/>
            <person name="Tang H."/>
            <person name="Brym M."/>
            <person name="Khazi F."/>
            <person name="Huang T."/>
            <person name="Chambers A.H."/>
        </authorList>
    </citation>
    <scope>NUCLEOTIDE SEQUENCE [LARGE SCALE GENOMIC DNA]</scope>
    <source>
        <tissue evidence="2">Leaf</tissue>
    </source>
</reference>
<keyword evidence="1" id="KW-0812">Transmembrane</keyword>
<feature type="transmembrane region" description="Helical" evidence="1">
    <location>
        <begin position="111"/>
        <end position="143"/>
    </location>
</feature>
<proteinExistence type="predicted"/>
<evidence type="ECO:0000256" key="1">
    <source>
        <dbReference type="SAM" id="Phobius"/>
    </source>
</evidence>
<keyword evidence="1" id="KW-0472">Membrane</keyword>
<dbReference type="PANTHER" id="PTHR36779:SF1">
    <property type="entry name" value="OS04G0600400 PROTEIN"/>
    <property type="match status" value="1"/>
</dbReference>
<dbReference type="PANTHER" id="PTHR36779">
    <property type="entry name" value="OSJNBA0083N12.13 PROTEIN"/>
    <property type="match status" value="1"/>
</dbReference>
<sequence length="199" mass="23002">MAWQKIQLWILKVEYKEHFSGQLLHAVAEAPKEALPQECRPGFDTAWMTTMKFKVNATYHCKYTLGSHKADIYPDNLFNCQGKDPSRTEMVRRFCVLFTRSVAERWRSGTWIGYTITGIVLGMLSSICCVIVFRILQALFLSISKKLHAKKCLMPIAFVRLRRACLLVAYVSTVVWLLLQYRKVIGLKQLSFNSSLREM</sequence>
<evidence type="ECO:0000313" key="3">
    <source>
        <dbReference type="Proteomes" id="UP000636800"/>
    </source>
</evidence>
<gene>
    <name evidence="2" type="ORF">HPP92_021116</name>
</gene>
<feature type="transmembrane region" description="Helical" evidence="1">
    <location>
        <begin position="164"/>
        <end position="181"/>
    </location>
</feature>
<keyword evidence="1" id="KW-1133">Transmembrane helix</keyword>
<dbReference type="Proteomes" id="UP000636800">
    <property type="component" value="Chromosome 11"/>
</dbReference>
<dbReference type="AlphaFoldDB" id="A0A835PW17"/>
<dbReference type="OrthoDB" id="76949at2759"/>